<dbReference type="EMBL" id="JANBPK010000006">
    <property type="protein sequence ID" value="KAJ2937008.1"/>
    <property type="molecule type" value="Genomic_DNA"/>
</dbReference>
<keyword evidence="2" id="KW-1185">Reference proteome</keyword>
<reference evidence="1" key="1">
    <citation type="submission" date="2022-06" db="EMBL/GenBank/DDBJ databases">
        <title>Genome Sequence of Candolleomyces eurysporus.</title>
        <authorList>
            <person name="Buettner E."/>
        </authorList>
    </citation>
    <scope>NUCLEOTIDE SEQUENCE</scope>
    <source>
        <strain evidence="1">VTCC 930004</strain>
    </source>
</reference>
<evidence type="ECO:0000313" key="2">
    <source>
        <dbReference type="Proteomes" id="UP001140091"/>
    </source>
</evidence>
<gene>
    <name evidence="1" type="ORF">H1R20_g116</name>
</gene>
<sequence length="146" mass="16883">MRCFHADLTKNKGEKAFKRKKELNADIDEKPSVLELERWTLFVRDIPAFLEYESNGATAAFEDDLELPASYRMVDSYMNPRMRAFIQDFESRGFAAGEKLVQGNFDFGDRDVCVLASLVKDPDVEEGVEKYYLKQCVTKIRVRLIL</sequence>
<comment type="caution">
    <text evidence="1">The sequence shown here is derived from an EMBL/GenBank/DDBJ whole genome shotgun (WGS) entry which is preliminary data.</text>
</comment>
<feature type="non-terminal residue" evidence="1">
    <location>
        <position position="146"/>
    </location>
</feature>
<protein>
    <submittedName>
        <fullName evidence="1">Uncharacterized protein</fullName>
    </submittedName>
</protein>
<name>A0A9W8JUA0_9AGAR</name>
<dbReference type="AlphaFoldDB" id="A0A9W8JUA0"/>
<dbReference type="Proteomes" id="UP001140091">
    <property type="component" value="Unassembled WGS sequence"/>
</dbReference>
<accession>A0A9W8JUA0</accession>
<organism evidence="1 2">
    <name type="scientific">Candolleomyces eurysporus</name>
    <dbReference type="NCBI Taxonomy" id="2828524"/>
    <lineage>
        <taxon>Eukaryota</taxon>
        <taxon>Fungi</taxon>
        <taxon>Dikarya</taxon>
        <taxon>Basidiomycota</taxon>
        <taxon>Agaricomycotina</taxon>
        <taxon>Agaricomycetes</taxon>
        <taxon>Agaricomycetidae</taxon>
        <taxon>Agaricales</taxon>
        <taxon>Agaricineae</taxon>
        <taxon>Psathyrellaceae</taxon>
        <taxon>Candolleomyces</taxon>
    </lineage>
</organism>
<proteinExistence type="predicted"/>
<evidence type="ECO:0000313" key="1">
    <source>
        <dbReference type="EMBL" id="KAJ2937008.1"/>
    </source>
</evidence>